<proteinExistence type="predicted"/>
<organism evidence="1">
    <name type="scientific">Spodoptera frugiperda</name>
    <name type="common">Fall armyworm</name>
    <dbReference type="NCBI Taxonomy" id="7108"/>
    <lineage>
        <taxon>Eukaryota</taxon>
        <taxon>Metazoa</taxon>
        <taxon>Ecdysozoa</taxon>
        <taxon>Arthropoda</taxon>
        <taxon>Hexapoda</taxon>
        <taxon>Insecta</taxon>
        <taxon>Pterygota</taxon>
        <taxon>Neoptera</taxon>
        <taxon>Endopterygota</taxon>
        <taxon>Lepidoptera</taxon>
        <taxon>Glossata</taxon>
        <taxon>Ditrysia</taxon>
        <taxon>Noctuoidea</taxon>
        <taxon>Noctuidae</taxon>
        <taxon>Amphipyrinae</taxon>
        <taxon>Spodoptera</taxon>
    </lineage>
</organism>
<dbReference type="EMBL" id="ODYU01004829">
    <property type="protein sequence ID" value="SOQ45115.1"/>
    <property type="molecule type" value="Genomic_DNA"/>
</dbReference>
<evidence type="ECO:0000313" key="1">
    <source>
        <dbReference type="EMBL" id="SOQ45115.1"/>
    </source>
</evidence>
<protein>
    <submittedName>
        <fullName evidence="1">SFRICE_015628</fullName>
    </submittedName>
</protein>
<name>A0A2H1VWB6_SPOFR</name>
<sequence>MTPRPETTICGSHKELLRRELNPLHDALQPVTLQPHRLCSQIYNSLNVTESKSKVDIIKFVNKSVEKWRNSLQKKYKKLVEFAKNTSISKKGKQLPIKPECFQLNASINLCIRTSCQSSTILLNYLWHKMAAVMDA</sequence>
<gene>
    <name evidence="1" type="ORF">SFRICE_015628</name>
</gene>
<accession>A0A2H1VWB6</accession>
<reference evidence="1" key="1">
    <citation type="submission" date="2016-07" db="EMBL/GenBank/DDBJ databases">
        <authorList>
            <person name="Bretaudeau A."/>
        </authorList>
    </citation>
    <scope>NUCLEOTIDE SEQUENCE</scope>
    <source>
        <strain evidence="1">Rice</strain>
        <tissue evidence="1">Whole body</tissue>
    </source>
</reference>
<dbReference type="AlphaFoldDB" id="A0A2H1VWB6"/>